<keyword evidence="3 11" id="KW-0812">Transmembrane</keyword>
<dbReference type="Gene3D" id="3.80.10.10">
    <property type="entry name" value="Ribonuclease Inhibitor"/>
    <property type="match status" value="1"/>
</dbReference>
<dbReference type="InterPro" id="IPR013098">
    <property type="entry name" value="Ig_I-set"/>
</dbReference>
<dbReference type="SMART" id="SM00082">
    <property type="entry name" value="LRRCT"/>
    <property type="match status" value="1"/>
</dbReference>
<evidence type="ECO:0000256" key="12">
    <source>
        <dbReference type="SAM" id="SignalP"/>
    </source>
</evidence>
<feature type="signal peptide" evidence="12">
    <location>
        <begin position="1"/>
        <end position="18"/>
    </location>
</feature>
<dbReference type="SMART" id="SM00408">
    <property type="entry name" value="IGc2"/>
    <property type="match status" value="1"/>
</dbReference>
<dbReference type="SMART" id="SM00013">
    <property type="entry name" value="LRRNT"/>
    <property type="match status" value="1"/>
</dbReference>
<dbReference type="FunFam" id="2.60.40.10:FF:000076">
    <property type="entry name" value="Leucine-rich repeat and Ig domain-containing 4"/>
    <property type="match status" value="1"/>
</dbReference>
<dbReference type="OrthoDB" id="2151624at2759"/>
<keyword evidence="15" id="KW-1185">Reference proteome</keyword>
<evidence type="ECO:0000256" key="7">
    <source>
        <dbReference type="ARBA" id="ARBA00023136"/>
    </source>
</evidence>
<dbReference type="Gene3D" id="2.60.40.10">
    <property type="entry name" value="Immunoglobulins"/>
    <property type="match status" value="2"/>
</dbReference>
<dbReference type="InterPro" id="IPR000483">
    <property type="entry name" value="Cys-rich_flank_reg_C"/>
</dbReference>
<comment type="subcellular location">
    <subcellularLocation>
        <location evidence="1">Membrane</location>
        <topology evidence="1">Single-pass membrane protein</topology>
    </subcellularLocation>
</comment>
<evidence type="ECO:0000256" key="2">
    <source>
        <dbReference type="ARBA" id="ARBA00022614"/>
    </source>
</evidence>
<dbReference type="InterPro" id="IPR032675">
    <property type="entry name" value="LRR_dom_sf"/>
</dbReference>
<gene>
    <name evidence="16" type="primary">LOC109482751</name>
</gene>
<dbReference type="InterPro" id="IPR050467">
    <property type="entry name" value="LRFN"/>
</dbReference>
<dbReference type="InterPro" id="IPR003961">
    <property type="entry name" value="FN3_dom"/>
</dbReference>
<accession>A0A6P5A4E9</accession>
<evidence type="ECO:0000259" key="13">
    <source>
        <dbReference type="PROSITE" id="PS50835"/>
    </source>
</evidence>
<dbReference type="InterPro" id="IPR000372">
    <property type="entry name" value="LRRNT"/>
</dbReference>
<feature type="domain" description="Fibronectin type-III" evidence="14">
    <location>
        <begin position="344"/>
        <end position="434"/>
    </location>
</feature>
<dbReference type="Pfam" id="PF13855">
    <property type="entry name" value="LRR_8"/>
    <property type="match status" value="1"/>
</dbReference>
<evidence type="ECO:0000256" key="8">
    <source>
        <dbReference type="ARBA" id="ARBA00023157"/>
    </source>
</evidence>
<dbReference type="SMART" id="SM00369">
    <property type="entry name" value="LRR_TYP"/>
    <property type="match status" value="5"/>
</dbReference>
<keyword evidence="6 11" id="KW-1133">Transmembrane helix</keyword>
<evidence type="ECO:0000256" key="1">
    <source>
        <dbReference type="ARBA" id="ARBA00004167"/>
    </source>
</evidence>
<dbReference type="AlphaFoldDB" id="A0A6P5A4E9"/>
<evidence type="ECO:0000256" key="3">
    <source>
        <dbReference type="ARBA" id="ARBA00022692"/>
    </source>
</evidence>
<dbReference type="PROSITE" id="PS51450">
    <property type="entry name" value="LRR"/>
    <property type="match status" value="2"/>
</dbReference>
<dbReference type="InterPro" id="IPR003591">
    <property type="entry name" value="Leu-rich_rpt_typical-subtyp"/>
</dbReference>
<dbReference type="InterPro" id="IPR007110">
    <property type="entry name" value="Ig-like_dom"/>
</dbReference>
<evidence type="ECO:0000256" key="4">
    <source>
        <dbReference type="ARBA" id="ARBA00022729"/>
    </source>
</evidence>
<evidence type="ECO:0000313" key="15">
    <source>
        <dbReference type="Proteomes" id="UP000515135"/>
    </source>
</evidence>
<keyword evidence="9" id="KW-0325">Glycoprotein</keyword>
<keyword evidence="2" id="KW-0433">Leucine-rich repeat</keyword>
<dbReference type="PANTHER" id="PTHR45842">
    <property type="entry name" value="SYNAPTIC ADHESION-LIKE MOLECULE SALM"/>
    <property type="match status" value="1"/>
</dbReference>
<name>A0A6P5A4E9_BRABE</name>
<dbReference type="CDD" id="cd00063">
    <property type="entry name" value="FN3"/>
    <property type="match status" value="1"/>
</dbReference>
<dbReference type="InterPro" id="IPR001611">
    <property type="entry name" value="Leu-rich_rpt"/>
</dbReference>
<evidence type="ECO:0000256" key="5">
    <source>
        <dbReference type="ARBA" id="ARBA00022737"/>
    </source>
</evidence>
<evidence type="ECO:0000256" key="11">
    <source>
        <dbReference type="SAM" id="Phobius"/>
    </source>
</evidence>
<dbReference type="PANTHER" id="PTHR45842:SF22">
    <property type="entry name" value="INSULIN-LIKE GROWTH FACTOR-BINDING PROTEIN COMPLEX ACID LABILE SUBUNIT ISOFORM X1"/>
    <property type="match status" value="1"/>
</dbReference>
<dbReference type="Proteomes" id="UP000515135">
    <property type="component" value="Unplaced"/>
</dbReference>
<keyword evidence="4 12" id="KW-0732">Signal</keyword>
<dbReference type="PROSITE" id="PS50835">
    <property type="entry name" value="IG_LIKE"/>
    <property type="match status" value="1"/>
</dbReference>
<dbReference type="InterPro" id="IPR003599">
    <property type="entry name" value="Ig_sub"/>
</dbReference>
<dbReference type="PROSITE" id="PS50853">
    <property type="entry name" value="FN3"/>
    <property type="match status" value="1"/>
</dbReference>
<dbReference type="SMART" id="SM00409">
    <property type="entry name" value="IG"/>
    <property type="match status" value="1"/>
</dbReference>
<dbReference type="SUPFAM" id="SSF49265">
    <property type="entry name" value="Fibronectin type III"/>
    <property type="match status" value="1"/>
</dbReference>
<dbReference type="Pfam" id="PF07679">
    <property type="entry name" value="I-set"/>
    <property type="match status" value="1"/>
</dbReference>
<dbReference type="SUPFAM" id="SSF48726">
    <property type="entry name" value="Immunoglobulin"/>
    <property type="match status" value="1"/>
</dbReference>
<evidence type="ECO:0000256" key="9">
    <source>
        <dbReference type="ARBA" id="ARBA00023180"/>
    </source>
</evidence>
<dbReference type="KEGG" id="bbel:109482751"/>
<dbReference type="GeneID" id="109482751"/>
<dbReference type="GO" id="GO:0016020">
    <property type="term" value="C:membrane"/>
    <property type="evidence" value="ECO:0007669"/>
    <property type="project" value="UniProtKB-SubCell"/>
</dbReference>
<feature type="transmembrane region" description="Helical" evidence="11">
    <location>
        <begin position="443"/>
        <end position="464"/>
    </location>
</feature>
<keyword evidence="8" id="KW-1015">Disulfide bond</keyword>
<keyword evidence="5" id="KW-0677">Repeat</keyword>
<sequence length="506" mass="55948">MWVCVVLFLSVLSTGHWAIGCPDKCICWRDGHVSCVDQRLRGVPPGLPPTTVNLDLSWNSIAGIPARTFENLTQLRYLYLQGNEISHISGDALMTIPSIQELWLSENQLQEFPWEVVPRLSSLLRLDLQNNRLSHLPSDNLPPFPALTWINLAYNEIATIEGGFLASQPVLETAAVHNNPFSCNCSLQSFREWLDATKVSVPNNADIVCAGPRHLRGRNVMAVPLSALTCRPPTITIYPTNINVLVGHTTVILCNATGDPDPDVEWILPMGAVISAASKTRRIRVLPDGGLLLSPVRQTDAGTYMCIATNQEGRANATASMNVTRLDCSTGECRPSGPILTDSVPVRIFVTSVTSTSALIQWFPLADEPLVLPLPYRVLYYRVGESLQQTAVLKQGVSLYKIKNLKPSSRYSVCVTQSIMPQDDHCMEFRTEDAELTHTYITIGYTLGSVVLLLVIATIVYCYMRCYRRKRRAMVQRSLNAVNLSNNHATIPRAENGMAVHMNGHG</sequence>
<feature type="chain" id="PRO_5027739469" evidence="12">
    <location>
        <begin position="19"/>
        <end position="506"/>
    </location>
</feature>
<dbReference type="InterPro" id="IPR013783">
    <property type="entry name" value="Ig-like_fold"/>
</dbReference>
<feature type="domain" description="Ig-like" evidence="13">
    <location>
        <begin position="233"/>
        <end position="324"/>
    </location>
</feature>
<protein>
    <submittedName>
        <fullName evidence="16">Immunoglobulin superfamily containing leucine-rich repeat protein-like</fullName>
    </submittedName>
</protein>
<proteinExistence type="predicted"/>
<evidence type="ECO:0000259" key="14">
    <source>
        <dbReference type="PROSITE" id="PS50853"/>
    </source>
</evidence>
<dbReference type="InterPro" id="IPR036179">
    <property type="entry name" value="Ig-like_dom_sf"/>
</dbReference>
<keyword evidence="10" id="KW-0393">Immunoglobulin domain</keyword>
<organism evidence="15 16">
    <name type="scientific">Branchiostoma belcheri</name>
    <name type="common">Amphioxus</name>
    <dbReference type="NCBI Taxonomy" id="7741"/>
    <lineage>
        <taxon>Eukaryota</taxon>
        <taxon>Metazoa</taxon>
        <taxon>Chordata</taxon>
        <taxon>Cephalochordata</taxon>
        <taxon>Leptocardii</taxon>
        <taxon>Amphioxiformes</taxon>
        <taxon>Branchiostomatidae</taxon>
        <taxon>Branchiostoma</taxon>
    </lineage>
</organism>
<reference evidence="16" key="1">
    <citation type="submission" date="2025-08" db="UniProtKB">
        <authorList>
            <consortium name="RefSeq"/>
        </authorList>
    </citation>
    <scope>IDENTIFICATION</scope>
    <source>
        <tissue evidence="16">Gonad</tissue>
    </source>
</reference>
<dbReference type="RefSeq" id="XP_019641144.1">
    <property type="nucleotide sequence ID" value="XM_019785585.1"/>
</dbReference>
<dbReference type="SUPFAM" id="SSF52058">
    <property type="entry name" value="L domain-like"/>
    <property type="match status" value="1"/>
</dbReference>
<keyword evidence="7 11" id="KW-0472">Membrane</keyword>
<evidence type="ECO:0000256" key="10">
    <source>
        <dbReference type="ARBA" id="ARBA00023319"/>
    </source>
</evidence>
<evidence type="ECO:0000313" key="16">
    <source>
        <dbReference type="RefSeq" id="XP_019641144.1"/>
    </source>
</evidence>
<dbReference type="InterPro" id="IPR003598">
    <property type="entry name" value="Ig_sub2"/>
</dbReference>
<dbReference type="InterPro" id="IPR036116">
    <property type="entry name" value="FN3_sf"/>
</dbReference>
<evidence type="ECO:0000256" key="6">
    <source>
        <dbReference type="ARBA" id="ARBA00022989"/>
    </source>
</evidence>